<evidence type="ECO:0000313" key="2">
    <source>
        <dbReference type="EMBL" id="SDX03706.1"/>
    </source>
</evidence>
<dbReference type="GO" id="GO:0003677">
    <property type="term" value="F:DNA binding"/>
    <property type="evidence" value="ECO:0007669"/>
    <property type="project" value="InterPro"/>
</dbReference>
<sequence length="77" mass="9239">MKRYWLIHMRLSHGLRQEEVAKKSIIKRPYYCQIEMGVRTPSIDVAKRIADQLQFDWTRFFEEPDSEDESYDAAKGE</sequence>
<dbReference type="SMART" id="SM00530">
    <property type="entry name" value="HTH_XRE"/>
    <property type="match status" value="1"/>
</dbReference>
<accession>A0A1H2YEV0</accession>
<name>A0A1H2YEV0_9BACL</name>
<keyword evidence="3" id="KW-1185">Reference proteome</keyword>
<dbReference type="CDD" id="cd00093">
    <property type="entry name" value="HTH_XRE"/>
    <property type="match status" value="1"/>
</dbReference>
<dbReference type="InterPro" id="IPR010982">
    <property type="entry name" value="Lambda_DNA-bd_dom_sf"/>
</dbReference>
<dbReference type="SUPFAM" id="SSF47413">
    <property type="entry name" value="lambda repressor-like DNA-binding domains"/>
    <property type="match status" value="1"/>
</dbReference>
<dbReference type="EMBL" id="FNOJ01000036">
    <property type="protein sequence ID" value="SDX03706.1"/>
    <property type="molecule type" value="Genomic_DNA"/>
</dbReference>
<dbReference type="PROSITE" id="PS50943">
    <property type="entry name" value="HTH_CROC1"/>
    <property type="match status" value="1"/>
</dbReference>
<organism evidence="2 3">
    <name type="scientific">Alicyclobacillus hesperidum</name>
    <dbReference type="NCBI Taxonomy" id="89784"/>
    <lineage>
        <taxon>Bacteria</taxon>
        <taxon>Bacillati</taxon>
        <taxon>Bacillota</taxon>
        <taxon>Bacilli</taxon>
        <taxon>Bacillales</taxon>
        <taxon>Alicyclobacillaceae</taxon>
        <taxon>Alicyclobacillus</taxon>
    </lineage>
</organism>
<dbReference type="Pfam" id="PF01381">
    <property type="entry name" value="HTH_3"/>
    <property type="match status" value="1"/>
</dbReference>
<reference evidence="3" key="1">
    <citation type="submission" date="2016-10" db="EMBL/GenBank/DDBJ databases">
        <authorList>
            <person name="Varghese N."/>
        </authorList>
    </citation>
    <scope>NUCLEOTIDE SEQUENCE [LARGE SCALE GENOMIC DNA]</scope>
    <source>
        <strain evidence="3">DSM 12489</strain>
    </source>
</reference>
<evidence type="ECO:0000313" key="3">
    <source>
        <dbReference type="Proteomes" id="UP000182589"/>
    </source>
</evidence>
<protein>
    <submittedName>
        <fullName evidence="2">Helix-turn-helix</fullName>
    </submittedName>
</protein>
<dbReference type="Gene3D" id="1.10.260.40">
    <property type="entry name" value="lambda repressor-like DNA-binding domains"/>
    <property type="match status" value="1"/>
</dbReference>
<dbReference type="InterPro" id="IPR001387">
    <property type="entry name" value="Cro/C1-type_HTH"/>
</dbReference>
<proteinExistence type="predicted"/>
<feature type="domain" description="HTH cro/C1-type" evidence="1">
    <location>
        <begin position="6"/>
        <end position="60"/>
    </location>
</feature>
<dbReference type="STRING" id="89784.SAMN04489725_1363"/>
<evidence type="ECO:0000259" key="1">
    <source>
        <dbReference type="PROSITE" id="PS50943"/>
    </source>
</evidence>
<gene>
    <name evidence="2" type="ORF">SAMN04489725_1363</name>
</gene>
<dbReference type="AlphaFoldDB" id="A0A1H2YEV0"/>
<dbReference type="Proteomes" id="UP000182589">
    <property type="component" value="Unassembled WGS sequence"/>
</dbReference>